<feature type="chain" id="PRO_5015636891" evidence="1">
    <location>
        <begin position="23"/>
        <end position="374"/>
    </location>
</feature>
<gene>
    <name evidence="2" type="ORF">C9J01_13325</name>
</gene>
<dbReference type="InterPro" id="IPR006059">
    <property type="entry name" value="SBP"/>
</dbReference>
<sequence>MKSTVSRLAVAISLLASGASFASNVETINLYSGGSDNVKSTWDKVIQDFEKSHPNIKVNLEFLPSGTGGMVGADRLIASHKAGRSSGIDILEVNQSELNNILSQAGTKALVKMDEASIPNLKNVIADNAGSKGYSVPYRGTTVVLAYNQEDVKNVPTTSAELYEWIKENPQRFGYCEPGTGGACDSFLVSSVYNQLPTEAMTSSDEKWSKQWSQGFELLEELHPFMYQTANRIHYPFKNQGALDLLAIGEIDMTPMWADMVLDQKSRGLIPDTIAITQLEPAFTGSLVSIAIPQDSTKQGAAKQFVDYVVSAQAQNLFVKEQKAIPVIANSELDEDVVNSLSGLEVSEYRTYSLGNLENQLKRQWANKIAVLSK</sequence>
<keyword evidence="1" id="KW-0732">Signal</keyword>
<dbReference type="Proteomes" id="UP000241346">
    <property type="component" value="Unassembled WGS sequence"/>
</dbReference>
<dbReference type="SUPFAM" id="SSF53850">
    <property type="entry name" value="Periplasmic binding protein-like II"/>
    <property type="match status" value="1"/>
</dbReference>
<evidence type="ECO:0000256" key="1">
    <source>
        <dbReference type="SAM" id="SignalP"/>
    </source>
</evidence>
<comment type="caution">
    <text evidence="2">The sequence shown here is derived from an EMBL/GenBank/DDBJ whole genome shotgun (WGS) entry which is preliminary data.</text>
</comment>
<name>A0A2T3NEP6_9GAMM</name>
<dbReference type="RefSeq" id="WP_107298640.1">
    <property type="nucleotide sequence ID" value="NZ_PYMB01000004.1"/>
</dbReference>
<dbReference type="OrthoDB" id="3239593at2"/>
<feature type="signal peptide" evidence="1">
    <location>
        <begin position="1"/>
        <end position="22"/>
    </location>
</feature>
<dbReference type="Gene3D" id="3.40.190.10">
    <property type="entry name" value="Periplasmic binding protein-like II"/>
    <property type="match status" value="1"/>
</dbReference>
<organism evidence="2 3">
    <name type="scientific">Photobacterium rosenbergii</name>
    <dbReference type="NCBI Taxonomy" id="294936"/>
    <lineage>
        <taxon>Bacteria</taxon>
        <taxon>Pseudomonadati</taxon>
        <taxon>Pseudomonadota</taxon>
        <taxon>Gammaproteobacteria</taxon>
        <taxon>Vibrionales</taxon>
        <taxon>Vibrionaceae</taxon>
        <taxon>Photobacterium</taxon>
    </lineage>
</organism>
<dbReference type="EMBL" id="PYMB01000004">
    <property type="protein sequence ID" value="PSW12822.1"/>
    <property type="molecule type" value="Genomic_DNA"/>
</dbReference>
<proteinExistence type="predicted"/>
<evidence type="ECO:0000313" key="2">
    <source>
        <dbReference type="EMBL" id="PSW12822.1"/>
    </source>
</evidence>
<dbReference type="Pfam" id="PF01547">
    <property type="entry name" value="SBP_bac_1"/>
    <property type="match status" value="1"/>
</dbReference>
<reference evidence="2 3" key="1">
    <citation type="submission" date="2018-03" db="EMBL/GenBank/DDBJ databases">
        <title>Whole genome sequencing of Histamine producing bacteria.</title>
        <authorList>
            <person name="Butler K."/>
        </authorList>
    </citation>
    <scope>NUCLEOTIDE SEQUENCE [LARGE SCALE GENOMIC DNA]</scope>
    <source>
        <strain evidence="2 3">DSM 19138</strain>
    </source>
</reference>
<protein>
    <submittedName>
        <fullName evidence="2">ABC transporter substrate-binding protein</fullName>
    </submittedName>
</protein>
<accession>A0A2T3NEP6</accession>
<dbReference type="PANTHER" id="PTHR42779:SF1">
    <property type="entry name" value="PROTEIN YNJB"/>
    <property type="match status" value="1"/>
</dbReference>
<dbReference type="AlphaFoldDB" id="A0A2T3NEP6"/>
<evidence type="ECO:0000313" key="3">
    <source>
        <dbReference type="Proteomes" id="UP000241346"/>
    </source>
</evidence>
<dbReference type="PANTHER" id="PTHR42779">
    <property type="entry name" value="PROTEIN YNJB"/>
    <property type="match status" value="1"/>
</dbReference>